<dbReference type="EMBL" id="JXTB01000114">
    <property type="protein sequence ID" value="PON62295.1"/>
    <property type="molecule type" value="Genomic_DNA"/>
</dbReference>
<evidence type="ECO:0000313" key="2">
    <source>
        <dbReference type="Proteomes" id="UP000237105"/>
    </source>
</evidence>
<protein>
    <submittedName>
        <fullName evidence="1">Uncharacterized protein</fullName>
    </submittedName>
</protein>
<accession>A0A2P5CMR7</accession>
<gene>
    <name evidence="1" type="ORF">PanWU01x14_139950</name>
</gene>
<proteinExistence type="predicted"/>
<feature type="non-terminal residue" evidence="1">
    <location>
        <position position="1"/>
    </location>
</feature>
<name>A0A2P5CMR7_PARAD</name>
<comment type="caution">
    <text evidence="1">The sequence shown here is derived from an EMBL/GenBank/DDBJ whole genome shotgun (WGS) entry which is preliminary data.</text>
</comment>
<reference evidence="2" key="1">
    <citation type="submission" date="2016-06" db="EMBL/GenBank/DDBJ databases">
        <title>Parallel loss of symbiosis genes in relatives of nitrogen-fixing non-legume Parasponia.</title>
        <authorList>
            <person name="Van Velzen R."/>
            <person name="Holmer R."/>
            <person name="Bu F."/>
            <person name="Rutten L."/>
            <person name="Van Zeijl A."/>
            <person name="Liu W."/>
            <person name="Santuari L."/>
            <person name="Cao Q."/>
            <person name="Sharma T."/>
            <person name="Shen D."/>
            <person name="Roswanjaya Y."/>
            <person name="Wardhani T."/>
            <person name="Kalhor M.S."/>
            <person name="Jansen J."/>
            <person name="Van den Hoogen J."/>
            <person name="Gungor B."/>
            <person name="Hartog M."/>
            <person name="Hontelez J."/>
            <person name="Verver J."/>
            <person name="Yang W.-C."/>
            <person name="Schijlen E."/>
            <person name="Repin R."/>
            <person name="Schilthuizen M."/>
            <person name="Schranz E."/>
            <person name="Heidstra R."/>
            <person name="Miyata K."/>
            <person name="Fedorova E."/>
            <person name="Kohlen W."/>
            <person name="Bisseling T."/>
            <person name="Smit S."/>
            <person name="Geurts R."/>
        </authorList>
    </citation>
    <scope>NUCLEOTIDE SEQUENCE [LARGE SCALE GENOMIC DNA]</scope>
    <source>
        <strain evidence="2">cv. WU1-14</strain>
    </source>
</reference>
<keyword evidence="2" id="KW-1185">Reference proteome</keyword>
<dbReference type="AlphaFoldDB" id="A0A2P5CMR7"/>
<evidence type="ECO:0000313" key="1">
    <source>
        <dbReference type="EMBL" id="PON62295.1"/>
    </source>
</evidence>
<sequence>ALKLYRKPLWAHCLFSSPMPCLGSSATYQRWRAADHCPCLRRSATWRSLQSRDCYFPFWRLQPPIPPSAAVEGRGLLSKA</sequence>
<dbReference type="Proteomes" id="UP000237105">
    <property type="component" value="Unassembled WGS sequence"/>
</dbReference>
<organism evidence="1 2">
    <name type="scientific">Parasponia andersonii</name>
    <name type="common">Sponia andersonii</name>
    <dbReference type="NCBI Taxonomy" id="3476"/>
    <lineage>
        <taxon>Eukaryota</taxon>
        <taxon>Viridiplantae</taxon>
        <taxon>Streptophyta</taxon>
        <taxon>Embryophyta</taxon>
        <taxon>Tracheophyta</taxon>
        <taxon>Spermatophyta</taxon>
        <taxon>Magnoliopsida</taxon>
        <taxon>eudicotyledons</taxon>
        <taxon>Gunneridae</taxon>
        <taxon>Pentapetalae</taxon>
        <taxon>rosids</taxon>
        <taxon>fabids</taxon>
        <taxon>Rosales</taxon>
        <taxon>Cannabaceae</taxon>
        <taxon>Parasponia</taxon>
    </lineage>
</organism>
<feature type="non-terminal residue" evidence="1">
    <location>
        <position position="80"/>
    </location>
</feature>